<evidence type="ECO:0000313" key="4">
    <source>
        <dbReference type="Proteomes" id="UP000255389"/>
    </source>
</evidence>
<dbReference type="SUPFAM" id="SSF53041">
    <property type="entry name" value="Resolvase-like"/>
    <property type="match status" value="1"/>
</dbReference>
<dbReference type="GO" id="GO:0003677">
    <property type="term" value="F:DNA binding"/>
    <property type="evidence" value="ECO:0007669"/>
    <property type="project" value="InterPro"/>
</dbReference>
<reference evidence="3 4" key="1">
    <citation type="submission" date="2018-06" db="EMBL/GenBank/DDBJ databases">
        <authorList>
            <consortium name="Pathogen Informatics"/>
            <person name="Doyle S."/>
        </authorList>
    </citation>
    <scope>NUCLEOTIDE SEQUENCE [LARGE SCALE GENOMIC DNA]</scope>
    <source>
        <strain evidence="3 4">NCTC1542</strain>
    </source>
</reference>
<dbReference type="InterPro" id="IPR038109">
    <property type="entry name" value="DNA_bind_recomb_sf"/>
</dbReference>
<accession>A0A378UYH0</accession>
<dbReference type="Proteomes" id="UP000255389">
    <property type="component" value="Unassembled WGS sequence"/>
</dbReference>
<dbReference type="GO" id="GO:0000150">
    <property type="term" value="F:DNA strand exchange activity"/>
    <property type="evidence" value="ECO:0007669"/>
    <property type="project" value="InterPro"/>
</dbReference>
<dbReference type="InterPro" id="IPR011109">
    <property type="entry name" value="DNA_bind_recombinase_dom"/>
</dbReference>
<dbReference type="Pfam" id="PF07508">
    <property type="entry name" value="Recombinase"/>
    <property type="match status" value="1"/>
</dbReference>
<dbReference type="PROSITE" id="PS51736">
    <property type="entry name" value="RECOMBINASES_3"/>
    <property type="match status" value="1"/>
</dbReference>
<evidence type="ECO:0000259" key="1">
    <source>
        <dbReference type="PROSITE" id="PS51736"/>
    </source>
</evidence>
<sequence>MAIARQRKDCLALCEQRNWTPVEYVDNDRSATNGKVRPKYQRMLADIADGKIDAVVVWDLDRLHRQPRELEDFIDLADAHRLALATVTGDCDLSTDNGRLYARIKGAVGKSETERKAARQRAAARQKAEQGRPQWKRAFGYVAGPDGPQPDLETAPLVKQAYAALLAGSSLNEIARMFNAADAYGQRWVKPKDADGNTIKDAAPQLIRTPWTSTTVSLFLRKPRNAGLRSYTDVKANTTEIIGKGNWPALVDEALWRAAQDKLNAPGRAPGRKSVRQHPLTGVLRCGKPGCGGYLAGQWVMQKTGGKPGRPKAGQTKEPHSGQVAHSIAYGCKRCRGVSVRAEYVEPLLYELVGGRLARPDAAELVKAETLDEAEAEAIRGELATLYGDLENIGVERGQGLLTGKQAKIATDIITGKIAKLELRQQDQERLHVFDGIPLGTPEAVDAVNDLSPDRFRAIVAVVMEPSVLPVGKSGRGFDRDRLQPNWR</sequence>
<dbReference type="Gene3D" id="3.40.50.1390">
    <property type="entry name" value="Resolvase, N-terminal catalytic domain"/>
    <property type="match status" value="1"/>
</dbReference>
<feature type="domain" description="Recombinase" evidence="2">
    <location>
        <begin position="138"/>
        <end position="269"/>
    </location>
</feature>
<dbReference type="PROSITE" id="PS51737">
    <property type="entry name" value="RECOMBINASE_DNA_BIND"/>
    <property type="match status" value="1"/>
</dbReference>
<dbReference type="InterPro" id="IPR036162">
    <property type="entry name" value="Resolvase-like_N_sf"/>
</dbReference>
<gene>
    <name evidence="3" type="ORF">NCTC1542_04588</name>
</gene>
<feature type="domain" description="Resolvase/invertase-type recombinase catalytic" evidence="1">
    <location>
        <begin position="1"/>
        <end position="131"/>
    </location>
</feature>
<evidence type="ECO:0000313" key="3">
    <source>
        <dbReference type="EMBL" id="SUA03108.1"/>
    </source>
</evidence>
<name>A0A378UYH0_MYCFO</name>
<dbReference type="CDD" id="cd00338">
    <property type="entry name" value="Ser_Recombinase"/>
    <property type="match status" value="1"/>
</dbReference>
<protein>
    <submittedName>
        <fullName evidence="3">PhiRv1 integrase</fullName>
    </submittedName>
</protein>
<dbReference type="PANTHER" id="PTHR30461:SF23">
    <property type="entry name" value="DNA RECOMBINASE-RELATED"/>
    <property type="match status" value="1"/>
</dbReference>
<dbReference type="PANTHER" id="PTHR30461">
    <property type="entry name" value="DNA-INVERTASE FROM LAMBDOID PROPHAGE"/>
    <property type="match status" value="1"/>
</dbReference>
<dbReference type="AlphaFoldDB" id="A0A378UYH0"/>
<dbReference type="InterPro" id="IPR050639">
    <property type="entry name" value="SSR_resolvase"/>
</dbReference>
<dbReference type="EMBL" id="UGQY01000004">
    <property type="protein sequence ID" value="SUA03108.1"/>
    <property type="molecule type" value="Genomic_DNA"/>
</dbReference>
<evidence type="ECO:0000259" key="2">
    <source>
        <dbReference type="PROSITE" id="PS51737"/>
    </source>
</evidence>
<dbReference type="Gene3D" id="3.90.1750.20">
    <property type="entry name" value="Putative Large Serine Recombinase, Chain B, Domain 2"/>
    <property type="match status" value="1"/>
</dbReference>
<proteinExistence type="predicted"/>
<dbReference type="SMART" id="SM00857">
    <property type="entry name" value="Resolvase"/>
    <property type="match status" value="1"/>
</dbReference>
<dbReference type="InterPro" id="IPR006119">
    <property type="entry name" value="Resolv_N"/>
</dbReference>
<dbReference type="Pfam" id="PF00239">
    <property type="entry name" value="Resolvase"/>
    <property type="match status" value="1"/>
</dbReference>
<organism evidence="3 4">
    <name type="scientific">Mycolicibacterium fortuitum</name>
    <name type="common">Mycobacterium fortuitum</name>
    <dbReference type="NCBI Taxonomy" id="1766"/>
    <lineage>
        <taxon>Bacteria</taxon>
        <taxon>Bacillati</taxon>
        <taxon>Actinomycetota</taxon>
        <taxon>Actinomycetes</taxon>
        <taxon>Mycobacteriales</taxon>
        <taxon>Mycobacteriaceae</taxon>
        <taxon>Mycolicibacterium</taxon>
    </lineage>
</organism>